<dbReference type="EMBL" id="LT669839">
    <property type="protein sequence ID" value="SHD76144.1"/>
    <property type="molecule type" value="Genomic_DNA"/>
</dbReference>
<name>M1ZGW6_9FIRM</name>
<dbReference type="InterPro" id="IPR015421">
    <property type="entry name" value="PyrdxlP-dep_Trfase_major"/>
</dbReference>
<keyword evidence="4" id="KW-0663">Pyridoxal phosphate</keyword>
<keyword evidence="3" id="KW-0210">Decarboxylase</keyword>
<sequence length="470" mass="53161">METPIFDELKKLKDKNPISFHTPGHKGKNTLANWKEYIPQIDITELPGMDNLHDPRGIIKESQSLAAKTFGAKDTLYSINGTTGGIYIALGTITSPGDKILIQRNSHKSIYNGAILNRLDIEYVYPNYNEKYGIFTGIEPGTIEKKLKEDLKIKAVVLTYPNYYGICPNIKRIAEIVHKYDKILLIDEAHGSHFAFSEKLPISALEGGADMTVQSIHKTLPSFTQTSMIHVGTDRVNIEKLKTISSLYQTTSPSYLFMASLEIARAYMEGEGKVRLEKNIERIHKLIKRLREIPRVSVFTGDEEDKTIFDKDITKILFKIDGITGPEVSSLLRENYNIYLEMEDYQYCLALTSPMNDGRDFEVLIKGIEGIAKNTFYQEVNHINMDMPEPKIGLPIYEAFYSKKKTLDLKDSIGKLSASFITPYPPGIPLICPGELIREELIEYIGFLMDKGIEIVGLIGYNKEKIEVVD</sequence>
<comment type="similarity">
    <text evidence="2">Belongs to the Orn/Lys/Arg decarboxylase class-I family.</text>
</comment>
<evidence type="ECO:0000256" key="2">
    <source>
        <dbReference type="ARBA" id="ARBA00010671"/>
    </source>
</evidence>
<dbReference type="RefSeq" id="WP_005587851.1">
    <property type="nucleotide sequence ID" value="NZ_LT669839.1"/>
</dbReference>
<dbReference type="SUPFAM" id="SSF53383">
    <property type="entry name" value="PLP-dependent transferases"/>
    <property type="match status" value="1"/>
</dbReference>
<dbReference type="Pfam" id="PF03711">
    <property type="entry name" value="OKR_DC_1_C"/>
    <property type="match status" value="1"/>
</dbReference>
<keyword evidence="5" id="KW-0456">Lyase</keyword>
<evidence type="ECO:0000256" key="3">
    <source>
        <dbReference type="ARBA" id="ARBA00022793"/>
    </source>
</evidence>
<proteinExistence type="inferred from homology"/>
<evidence type="ECO:0000259" key="7">
    <source>
        <dbReference type="Pfam" id="PF03711"/>
    </source>
</evidence>
<evidence type="ECO:0000256" key="1">
    <source>
        <dbReference type="ARBA" id="ARBA00001933"/>
    </source>
</evidence>
<dbReference type="PANTHER" id="PTHR43277:SF4">
    <property type="entry name" value="ARGININE DECARBOXYLASE"/>
    <property type="match status" value="1"/>
</dbReference>
<dbReference type="HOGENOM" id="CLU_025925_2_1_9"/>
<reference evidence="8 9" key="1">
    <citation type="submission" date="2016-11" db="EMBL/GenBank/DDBJ databases">
        <authorList>
            <person name="Manzoor S."/>
        </authorList>
    </citation>
    <scope>NUCLEOTIDE SEQUENCE [LARGE SCALE GENOMIC DNA]</scope>
    <source>
        <strain evidence="8">Clostridium ultunense strain Esp</strain>
    </source>
</reference>
<dbReference type="Gene3D" id="3.40.640.10">
    <property type="entry name" value="Type I PLP-dependent aspartate aminotransferase-like (Major domain)"/>
    <property type="match status" value="1"/>
</dbReference>
<dbReference type="Pfam" id="PF01276">
    <property type="entry name" value="OKR_DC_1"/>
    <property type="match status" value="1"/>
</dbReference>
<dbReference type="CDD" id="cd00615">
    <property type="entry name" value="Orn_deC_like"/>
    <property type="match status" value="1"/>
</dbReference>
<evidence type="ECO:0000313" key="8">
    <source>
        <dbReference type="EMBL" id="SHD76144.1"/>
    </source>
</evidence>
<dbReference type="OrthoDB" id="9815233at2"/>
<comment type="cofactor">
    <cofactor evidence="1">
        <name>pyridoxal 5'-phosphate</name>
        <dbReference type="ChEBI" id="CHEBI:597326"/>
    </cofactor>
</comment>
<dbReference type="InterPro" id="IPR000310">
    <property type="entry name" value="Orn/Lys/Arg_deCO2ase_major_dom"/>
</dbReference>
<evidence type="ECO:0000256" key="5">
    <source>
        <dbReference type="ARBA" id="ARBA00023239"/>
    </source>
</evidence>
<dbReference type="Proteomes" id="UP000245423">
    <property type="component" value="Chromosome 1"/>
</dbReference>
<dbReference type="PANTHER" id="PTHR43277">
    <property type="entry name" value="ARGININE DECARBOXYLASE"/>
    <property type="match status" value="1"/>
</dbReference>
<dbReference type="AlphaFoldDB" id="M1ZGW6"/>
<evidence type="ECO:0000256" key="4">
    <source>
        <dbReference type="ARBA" id="ARBA00022898"/>
    </source>
</evidence>
<gene>
    <name evidence="8" type="ORF">CUESP1_0764</name>
</gene>
<feature type="domain" description="Orn/Lys/Arg decarboxylases family 1 pyridoxal-P attachment site" evidence="6">
    <location>
        <begin position="3"/>
        <end position="293"/>
    </location>
</feature>
<accession>M1ZGW6</accession>
<feature type="domain" description="Orn/Lys/Arg decarboxylase C-terminal" evidence="7">
    <location>
        <begin position="402"/>
        <end position="450"/>
    </location>
</feature>
<dbReference type="InterPro" id="IPR008286">
    <property type="entry name" value="Prn/Lys/Arg_de-COase_C"/>
</dbReference>
<protein>
    <submittedName>
        <fullName evidence="8">Orn/Lys/Arg decarboxylase major region</fullName>
    </submittedName>
</protein>
<evidence type="ECO:0000259" key="6">
    <source>
        <dbReference type="Pfam" id="PF01276"/>
    </source>
</evidence>
<dbReference type="InterPro" id="IPR052357">
    <property type="entry name" value="Orn_Lys_Arg_decarboxylase-I"/>
</dbReference>
<dbReference type="GO" id="GO:0016831">
    <property type="term" value="F:carboxy-lyase activity"/>
    <property type="evidence" value="ECO:0007669"/>
    <property type="project" value="UniProtKB-KW"/>
</dbReference>
<organism evidence="8 9">
    <name type="scientific">[Clostridium] ultunense Esp</name>
    <dbReference type="NCBI Taxonomy" id="1288971"/>
    <lineage>
        <taxon>Bacteria</taxon>
        <taxon>Bacillati</taxon>
        <taxon>Bacillota</taxon>
        <taxon>Tissierellia</taxon>
        <taxon>Tissierellales</taxon>
        <taxon>Tepidimicrobiaceae</taxon>
        <taxon>Schnuerera</taxon>
    </lineage>
</organism>
<dbReference type="Gene3D" id="3.90.105.10">
    <property type="entry name" value="Molybdopterin biosynthesis moea protein, domain 2"/>
    <property type="match status" value="1"/>
</dbReference>
<keyword evidence="9" id="KW-1185">Reference proteome</keyword>
<dbReference type="InterPro" id="IPR015424">
    <property type="entry name" value="PyrdxlP-dep_Trfase"/>
</dbReference>
<evidence type="ECO:0000313" key="9">
    <source>
        <dbReference type="Proteomes" id="UP000245423"/>
    </source>
</evidence>